<keyword evidence="13" id="KW-1185">Reference proteome</keyword>
<dbReference type="GO" id="GO:0030003">
    <property type="term" value="P:intracellular monoatomic cation homeostasis"/>
    <property type="evidence" value="ECO:0007669"/>
    <property type="project" value="TreeGrafter"/>
</dbReference>
<keyword evidence="6 9" id="KW-0472">Membrane</keyword>
<feature type="region of interest" description="Disordered" evidence="8">
    <location>
        <begin position="433"/>
        <end position="545"/>
    </location>
</feature>
<dbReference type="AlphaFoldDB" id="A0A2T9YKU6"/>
<comment type="caution">
    <text evidence="11">The sequence shown here is derived from an EMBL/GenBank/DDBJ whole genome shotgun (WGS) entry which is preliminary data.</text>
</comment>
<sequence length="545" mass="61040">MLYPTAIRSVSGSLVNAPRRQLIIAGAVFIRRNDLVFRFSYSTLPFSRVPSRSPTPFFAPQTSIPRPLRISPLYSPYSTNAPPEKPTNNVEISKPENKPTLWEKVKHEARHYWDGTKLFGKEIKISTKLFIKMLSGTQLTRREQRQLKRTLSDLVRLVPFSLFVIIPFAELLLPFALKLFPNLLPSTYEDPKSAEAKKSQLLQTRKEVSKYLRDTIQESLESKKKKFLVSSETSGTQPQSFENVDAILTKIRTSGGQVTPQDVAMLTTIFKDDLTLDNLTRPQLVSVCRYLGIPSYGTDNYIKHNITKRLKYIRADDQVISSEGLDTLTVSELQSACLARGIKVRGESPAMMRENLESWIRLHLELETPALFLILAKILSAGDHVHQSSIDIIKATLSSLPESLVNEATLTIAENQGKATNQHRLEVLEEQEELIQDESEQEEKRLRSQQNSSPPPSEPSEPEIAAKPESHPKPEQGFPQKDEIKAKSSNEDNIDIVAGPKGTTTENETDKTTSKDSVPKDPSLFTSSTSSQQSSSPSTSPNAHH</sequence>
<dbReference type="InterPro" id="IPR044202">
    <property type="entry name" value="LETM1/MDM38-like"/>
</dbReference>
<dbReference type="PROSITE" id="PS51758">
    <property type="entry name" value="LETM1_RBD"/>
    <property type="match status" value="1"/>
</dbReference>
<feature type="compositionally biased region" description="Basic and acidic residues" evidence="8">
    <location>
        <begin position="464"/>
        <end position="490"/>
    </location>
</feature>
<gene>
    <name evidence="12" type="ORF">BB560_003116</name>
    <name evidence="11" type="ORF">BB560_006021</name>
</gene>
<feature type="compositionally biased region" description="Low complexity" evidence="8">
    <location>
        <begin position="526"/>
        <end position="545"/>
    </location>
</feature>
<evidence type="ECO:0000256" key="1">
    <source>
        <dbReference type="ARBA" id="ARBA00004434"/>
    </source>
</evidence>
<evidence type="ECO:0000256" key="3">
    <source>
        <dbReference type="ARBA" id="ARBA00022792"/>
    </source>
</evidence>
<feature type="transmembrane region" description="Helical" evidence="9">
    <location>
        <begin position="154"/>
        <end position="177"/>
    </location>
</feature>
<dbReference type="PANTHER" id="PTHR14009:SF1">
    <property type="entry name" value="MITOCHONDRIAL PROTON_CALCIUM EXCHANGER PROTEIN"/>
    <property type="match status" value="1"/>
</dbReference>
<evidence type="ECO:0000313" key="11">
    <source>
        <dbReference type="EMBL" id="PVU92960.1"/>
    </source>
</evidence>
<dbReference type="GO" id="GO:0043022">
    <property type="term" value="F:ribosome binding"/>
    <property type="evidence" value="ECO:0007669"/>
    <property type="project" value="InterPro"/>
</dbReference>
<proteinExistence type="predicted"/>
<evidence type="ECO:0000313" key="13">
    <source>
        <dbReference type="Proteomes" id="UP000245609"/>
    </source>
</evidence>
<dbReference type="InterPro" id="IPR033122">
    <property type="entry name" value="LETM1-like_RBD"/>
</dbReference>
<feature type="compositionally biased region" description="Basic and acidic residues" evidence="8">
    <location>
        <begin position="508"/>
        <end position="519"/>
    </location>
</feature>
<protein>
    <recommendedName>
        <fullName evidence="10">Letm1 RBD domain-containing protein</fullName>
    </recommendedName>
</protein>
<keyword evidence="5 7" id="KW-0496">Mitochondrion</keyword>
<accession>A0A2T9YKU6</accession>
<reference evidence="11 13" key="1">
    <citation type="journal article" date="2018" name="MBio">
        <title>Comparative Genomics Reveals the Core Gene Toolbox for the Fungus-Insect Symbiosis.</title>
        <authorList>
            <person name="Wang Y."/>
            <person name="Stata M."/>
            <person name="Wang W."/>
            <person name="Stajich J.E."/>
            <person name="White M.M."/>
            <person name="Moncalvo J.M."/>
        </authorList>
    </citation>
    <scope>NUCLEOTIDE SEQUENCE [LARGE SCALE GENOMIC DNA]</scope>
    <source>
        <strain evidence="11 13">SC-DP-2</strain>
    </source>
</reference>
<organism evidence="11 13">
    <name type="scientific">Smittium megazygosporum</name>
    <dbReference type="NCBI Taxonomy" id="133381"/>
    <lineage>
        <taxon>Eukaryota</taxon>
        <taxon>Fungi</taxon>
        <taxon>Fungi incertae sedis</taxon>
        <taxon>Zoopagomycota</taxon>
        <taxon>Kickxellomycotina</taxon>
        <taxon>Harpellomycetes</taxon>
        <taxon>Harpellales</taxon>
        <taxon>Legeriomycetaceae</taxon>
        <taxon>Smittium</taxon>
    </lineage>
</organism>
<evidence type="ECO:0000256" key="9">
    <source>
        <dbReference type="SAM" id="Phobius"/>
    </source>
</evidence>
<dbReference type="STRING" id="133381.A0A2T9YKU6"/>
<dbReference type="Pfam" id="PF07766">
    <property type="entry name" value="LETM1_RBD"/>
    <property type="match status" value="1"/>
</dbReference>
<comment type="subcellular location">
    <subcellularLocation>
        <location evidence="1">Mitochondrion inner membrane</location>
        <topology evidence="1">Single-pass membrane protein</topology>
    </subcellularLocation>
</comment>
<feature type="region of interest" description="Disordered" evidence="8">
    <location>
        <begin position="77"/>
        <end position="96"/>
    </location>
</feature>
<evidence type="ECO:0000256" key="2">
    <source>
        <dbReference type="ARBA" id="ARBA00022692"/>
    </source>
</evidence>
<dbReference type="GO" id="GO:0005743">
    <property type="term" value="C:mitochondrial inner membrane"/>
    <property type="evidence" value="ECO:0007669"/>
    <property type="project" value="UniProtKB-SubCell"/>
</dbReference>
<dbReference type="OrthoDB" id="275278at2759"/>
<evidence type="ECO:0000256" key="8">
    <source>
        <dbReference type="SAM" id="MobiDB-lite"/>
    </source>
</evidence>
<keyword evidence="4 9" id="KW-1133">Transmembrane helix</keyword>
<feature type="compositionally biased region" description="Polar residues" evidence="8">
    <location>
        <begin position="77"/>
        <end position="91"/>
    </location>
</feature>
<keyword evidence="2 9" id="KW-0812">Transmembrane</keyword>
<evidence type="ECO:0000259" key="10">
    <source>
        <dbReference type="PROSITE" id="PS51758"/>
    </source>
</evidence>
<dbReference type="EMBL" id="MBFS01000468">
    <property type="protein sequence ID" value="PVV02428.1"/>
    <property type="molecule type" value="Genomic_DNA"/>
</dbReference>
<name>A0A2T9YKU6_9FUNG</name>
<evidence type="ECO:0000256" key="7">
    <source>
        <dbReference type="PROSITE-ProRule" id="PRU01094"/>
    </source>
</evidence>
<evidence type="ECO:0000256" key="4">
    <source>
        <dbReference type="ARBA" id="ARBA00022989"/>
    </source>
</evidence>
<evidence type="ECO:0000256" key="5">
    <source>
        <dbReference type="ARBA" id="ARBA00023128"/>
    </source>
</evidence>
<keyword evidence="3" id="KW-0999">Mitochondrion inner membrane</keyword>
<evidence type="ECO:0000256" key="6">
    <source>
        <dbReference type="ARBA" id="ARBA00023136"/>
    </source>
</evidence>
<dbReference type="PANTHER" id="PTHR14009">
    <property type="entry name" value="LEUCINE ZIPPER-EF-HAND CONTAINING TRANSMEMBRANE PROTEIN"/>
    <property type="match status" value="1"/>
</dbReference>
<dbReference type="EMBL" id="MBFS01002757">
    <property type="protein sequence ID" value="PVU92960.1"/>
    <property type="molecule type" value="Genomic_DNA"/>
</dbReference>
<feature type="domain" description="Letm1 RBD" evidence="10">
    <location>
        <begin position="200"/>
        <end position="402"/>
    </location>
</feature>
<dbReference type="Proteomes" id="UP000245609">
    <property type="component" value="Unassembled WGS sequence"/>
</dbReference>
<evidence type="ECO:0000313" key="12">
    <source>
        <dbReference type="EMBL" id="PVV02428.1"/>
    </source>
</evidence>